<evidence type="ECO:0000313" key="3">
    <source>
        <dbReference type="Proteomes" id="UP000467700"/>
    </source>
</evidence>
<feature type="compositionally biased region" description="Low complexity" evidence="1">
    <location>
        <begin position="434"/>
        <end position="450"/>
    </location>
</feature>
<reference evidence="2 3" key="1">
    <citation type="submission" date="2020-01" db="EMBL/GenBank/DDBJ databases">
        <authorList>
            <person name="Gupta K D."/>
        </authorList>
    </citation>
    <scope>NUCLEOTIDE SEQUENCE [LARGE SCALE GENOMIC DNA]</scope>
</reference>
<dbReference type="EMBL" id="CACVBS010000113">
    <property type="protein sequence ID" value="CAA7271822.1"/>
    <property type="molecule type" value="Genomic_DNA"/>
</dbReference>
<gene>
    <name evidence="2" type="ORF">AAE3_LOCUS14060</name>
</gene>
<feature type="region of interest" description="Disordered" evidence="1">
    <location>
        <begin position="138"/>
        <end position="272"/>
    </location>
</feature>
<feature type="compositionally biased region" description="Polar residues" evidence="1">
    <location>
        <begin position="238"/>
        <end position="251"/>
    </location>
</feature>
<proteinExistence type="predicted"/>
<accession>A0A8S0Y172</accession>
<keyword evidence="3" id="KW-1185">Reference proteome</keyword>
<dbReference type="Proteomes" id="UP000467700">
    <property type="component" value="Unassembled WGS sequence"/>
</dbReference>
<feature type="compositionally biased region" description="Basic and acidic residues" evidence="1">
    <location>
        <begin position="219"/>
        <end position="232"/>
    </location>
</feature>
<feature type="region of interest" description="Disordered" evidence="1">
    <location>
        <begin position="284"/>
        <end position="309"/>
    </location>
</feature>
<protein>
    <submittedName>
        <fullName evidence="2">Uncharacterized protein</fullName>
    </submittedName>
</protein>
<feature type="region of interest" description="Disordered" evidence="1">
    <location>
        <begin position="432"/>
        <end position="512"/>
    </location>
</feature>
<evidence type="ECO:0000313" key="2">
    <source>
        <dbReference type="EMBL" id="CAA7271822.1"/>
    </source>
</evidence>
<organism evidence="2 3">
    <name type="scientific">Cyclocybe aegerita</name>
    <name type="common">Black poplar mushroom</name>
    <name type="synonym">Agrocybe aegerita</name>
    <dbReference type="NCBI Taxonomy" id="1973307"/>
    <lineage>
        <taxon>Eukaryota</taxon>
        <taxon>Fungi</taxon>
        <taxon>Dikarya</taxon>
        <taxon>Basidiomycota</taxon>
        <taxon>Agaricomycotina</taxon>
        <taxon>Agaricomycetes</taxon>
        <taxon>Agaricomycetidae</taxon>
        <taxon>Agaricales</taxon>
        <taxon>Agaricineae</taxon>
        <taxon>Bolbitiaceae</taxon>
        <taxon>Cyclocybe</taxon>
    </lineage>
</organism>
<evidence type="ECO:0000256" key="1">
    <source>
        <dbReference type="SAM" id="MobiDB-lite"/>
    </source>
</evidence>
<sequence length="557" mass="59813">MFQPFQSIACLADQPQIVIKRHRKSTRRMPISITSSTLMRRGRERMRLMTMVVMVHRPTRRPAAVHTPPPPVPTLGERADGRPGQGTPPPAVLRVADVALKLVPAPLLPAPYGWCPCPPPLPLRSHNRFNVPMIPTSTSPGSPWPAPAHTPARACVPPPSTPRGTLGGQRKGKAKAVDIDGDVEMTDGQSQRKKNGSVDGQAIGLLQPGISSAPSRRSAYKDPKHHSSELRPPDPGLQPSNDSNDGRSTSLAPDFDVEPPPATEDRMPPKMRKNWMHREVEAMKGMGSPGSADSPGEGGHANGFGNDKVDEHKLMPPPPMPASLDPTTISSTDVAGVPSPQPRYLTSSQCKFKPLTTNTRIFSFHTHLYTHTHLSTAFNLFSGPIFAFSTNTQQQQGGGSPSFPFPPLSRKVEEGEKEEIFKPKIWGPLKAGLPTSSSAPPLRPSSPVSSALKMSSSAKDVVRQPSPSTLAQTPHHEEEEDVKMVDGTSPRSPTSTKVPLRPKSPSQDPDSVAYLCPASSSKPTTVFPADGSVLPLSLNRFPLDGCSVANRAQGTAQ</sequence>
<name>A0A8S0Y172_CYCAE</name>
<dbReference type="AlphaFoldDB" id="A0A8S0Y172"/>
<comment type="caution">
    <text evidence="2">The sequence shown here is derived from an EMBL/GenBank/DDBJ whole genome shotgun (WGS) entry which is preliminary data.</text>
</comment>
<feature type="region of interest" description="Disordered" evidence="1">
    <location>
        <begin position="59"/>
        <end position="86"/>
    </location>
</feature>